<protein>
    <submittedName>
        <fullName evidence="2">SCP-like protein</fullName>
    </submittedName>
</protein>
<reference evidence="2 3" key="1">
    <citation type="submission" date="2015-09" db="EMBL/GenBank/DDBJ databases">
        <title>Draft genome of the parasitic nematode Teladorsagia circumcincta isolate WARC Sus (inbred).</title>
        <authorList>
            <person name="Mitreva M."/>
        </authorList>
    </citation>
    <scope>NUCLEOTIDE SEQUENCE [LARGE SCALE GENOMIC DNA]</scope>
    <source>
        <strain evidence="2 3">S</strain>
    </source>
</reference>
<dbReference type="Proteomes" id="UP000230423">
    <property type="component" value="Unassembled WGS sequence"/>
</dbReference>
<dbReference type="Gene3D" id="3.40.33.10">
    <property type="entry name" value="CAP"/>
    <property type="match status" value="1"/>
</dbReference>
<dbReference type="SMART" id="SM00198">
    <property type="entry name" value="SCP"/>
    <property type="match status" value="1"/>
</dbReference>
<evidence type="ECO:0000313" key="2">
    <source>
        <dbReference type="EMBL" id="PIO68425.1"/>
    </source>
</evidence>
<keyword evidence="3" id="KW-1185">Reference proteome</keyword>
<feature type="domain" description="SCP" evidence="1">
    <location>
        <begin position="57"/>
        <end position="238"/>
    </location>
</feature>
<evidence type="ECO:0000259" key="1">
    <source>
        <dbReference type="SMART" id="SM00198"/>
    </source>
</evidence>
<organism evidence="2 3">
    <name type="scientific">Teladorsagia circumcincta</name>
    <name type="common">Brown stomach worm</name>
    <name type="synonym">Ostertagia circumcincta</name>
    <dbReference type="NCBI Taxonomy" id="45464"/>
    <lineage>
        <taxon>Eukaryota</taxon>
        <taxon>Metazoa</taxon>
        <taxon>Ecdysozoa</taxon>
        <taxon>Nematoda</taxon>
        <taxon>Chromadorea</taxon>
        <taxon>Rhabditida</taxon>
        <taxon>Rhabditina</taxon>
        <taxon>Rhabditomorpha</taxon>
        <taxon>Strongyloidea</taxon>
        <taxon>Trichostrongylidae</taxon>
        <taxon>Teladorsagia</taxon>
    </lineage>
</organism>
<proteinExistence type="predicted"/>
<name>A0A2G9UDT7_TELCI</name>
<accession>A0A2G9UDT7</accession>
<dbReference type="CDD" id="cd05380">
    <property type="entry name" value="CAP_euk"/>
    <property type="match status" value="1"/>
</dbReference>
<dbReference type="AlphaFoldDB" id="A0A2G9UDT7"/>
<dbReference type="InterPro" id="IPR014044">
    <property type="entry name" value="CAP_dom"/>
</dbReference>
<evidence type="ECO:0000313" key="3">
    <source>
        <dbReference type="Proteomes" id="UP000230423"/>
    </source>
</evidence>
<dbReference type="InterPro" id="IPR001283">
    <property type="entry name" value="CRISP-related"/>
</dbReference>
<dbReference type="PANTHER" id="PTHR10334">
    <property type="entry name" value="CYSTEINE-RICH SECRETORY PROTEIN-RELATED"/>
    <property type="match status" value="1"/>
</dbReference>
<dbReference type="OrthoDB" id="5874910at2759"/>
<dbReference type="SUPFAM" id="SSF55797">
    <property type="entry name" value="PR-1-like"/>
    <property type="match status" value="1"/>
</dbReference>
<dbReference type="EMBL" id="KZ347103">
    <property type="protein sequence ID" value="PIO68425.1"/>
    <property type="molecule type" value="Genomic_DNA"/>
</dbReference>
<dbReference type="Pfam" id="PF00188">
    <property type="entry name" value="CAP"/>
    <property type="match status" value="1"/>
</dbReference>
<sequence>MEAETSAMSTEAMSLSTEEMAMTTEEMSMTTEATAMTTETTSTVASTTPFFDPISEEIRTNITNMHNYRRSRLAQGMVPNGATGKKLPAGANINELSYSTDLEHDAQAYANTCPSSGSSETSRNGQGENFATISSSEAHSYQVAIFRVRFSVTFVFSVIHFVCTYSDVQAIQSFWRVIHYNNINEKMMFTDALSQRTDMLQFTQMAWASTTHVGCGVKLCNGNYVVVCRYNPGGNTVNEKIYNVGPKCSQCVSCTTSYLYQGLCTEDYIYVPTN</sequence>
<gene>
    <name evidence="2" type="ORF">TELCIR_09786</name>
</gene>
<dbReference type="InterPro" id="IPR035940">
    <property type="entry name" value="CAP_sf"/>
</dbReference>